<dbReference type="EMBL" id="MN161588">
    <property type="protein sequence ID" value="QIH95780.1"/>
    <property type="molecule type" value="Genomic_DNA"/>
</dbReference>
<keyword evidence="11 13" id="KW-0472">Membrane</keyword>
<evidence type="ECO:0000256" key="10">
    <source>
        <dbReference type="ARBA" id="ARBA00023128"/>
    </source>
</evidence>
<dbReference type="GO" id="GO:0031966">
    <property type="term" value="C:mitochondrial membrane"/>
    <property type="evidence" value="ECO:0007669"/>
    <property type="project" value="UniProtKB-SubCell"/>
</dbReference>
<evidence type="ECO:0000256" key="8">
    <source>
        <dbReference type="ARBA" id="ARBA00022989"/>
    </source>
</evidence>
<name>A0A6G7GC71_9DIPT</name>
<evidence type="ECO:0000256" key="12">
    <source>
        <dbReference type="RuleBase" id="RU003661"/>
    </source>
</evidence>
<feature type="transmembrane region" description="Helical" evidence="13">
    <location>
        <begin position="6"/>
        <end position="29"/>
    </location>
</feature>
<dbReference type="RefSeq" id="YP_009745922.1">
    <property type="nucleotide sequence ID" value="NC_046768.1"/>
</dbReference>
<evidence type="ECO:0000256" key="7">
    <source>
        <dbReference type="ARBA" id="ARBA00022781"/>
    </source>
</evidence>
<proteinExistence type="inferred from homology"/>
<keyword evidence="6 12" id="KW-0812">Transmembrane</keyword>
<dbReference type="Pfam" id="PF00895">
    <property type="entry name" value="ATP-synt_8"/>
    <property type="match status" value="1"/>
</dbReference>
<evidence type="ECO:0000256" key="3">
    <source>
        <dbReference type="ARBA" id="ARBA00011291"/>
    </source>
</evidence>
<evidence type="ECO:0000256" key="2">
    <source>
        <dbReference type="ARBA" id="ARBA00008892"/>
    </source>
</evidence>
<dbReference type="GO" id="GO:0015986">
    <property type="term" value="P:proton motive force-driven ATP synthesis"/>
    <property type="evidence" value="ECO:0007669"/>
    <property type="project" value="InterPro"/>
</dbReference>
<keyword evidence="8 13" id="KW-1133">Transmembrane helix</keyword>
<dbReference type="CTD" id="4509"/>
<keyword evidence="7 12" id="KW-0375">Hydrogen ion transport</keyword>
<organism evidence="14">
    <name type="scientific">Dolichosciara megumiae</name>
    <dbReference type="NCBI Taxonomy" id="2715056"/>
    <lineage>
        <taxon>Eukaryota</taxon>
        <taxon>Metazoa</taxon>
        <taxon>Ecdysozoa</taxon>
        <taxon>Arthropoda</taxon>
        <taxon>Hexapoda</taxon>
        <taxon>Insecta</taxon>
        <taxon>Pterygota</taxon>
        <taxon>Neoptera</taxon>
        <taxon>Endopterygota</taxon>
        <taxon>Diptera</taxon>
        <taxon>Nematocera</taxon>
        <taxon>Sciaroidea</taxon>
        <taxon>Sciaridae</taxon>
        <taxon>Dolichosciara</taxon>
    </lineage>
</organism>
<keyword evidence="10 12" id="KW-0496">Mitochondrion</keyword>
<protein>
    <recommendedName>
        <fullName evidence="12">ATP synthase complex subunit 8</fullName>
    </recommendedName>
</protein>
<dbReference type="GeneID" id="54101202"/>
<evidence type="ECO:0000256" key="11">
    <source>
        <dbReference type="ARBA" id="ARBA00023136"/>
    </source>
</evidence>
<comment type="similarity">
    <text evidence="2 12">Belongs to the ATPase protein 8 family.</text>
</comment>
<evidence type="ECO:0000256" key="1">
    <source>
        <dbReference type="ARBA" id="ARBA00004304"/>
    </source>
</evidence>
<evidence type="ECO:0000256" key="9">
    <source>
        <dbReference type="ARBA" id="ARBA00023065"/>
    </source>
</evidence>
<evidence type="ECO:0000256" key="13">
    <source>
        <dbReference type="SAM" id="Phobius"/>
    </source>
</evidence>
<reference evidence="14" key="1">
    <citation type="submission" date="2019-07" db="EMBL/GenBank/DDBJ databases">
        <authorList>
            <person name="Miao X.-Q."/>
        </authorList>
    </citation>
    <scope>NUCLEOTIDE SEQUENCE</scope>
</reference>
<geneLocation type="mitochondrion" evidence="14"/>
<keyword evidence="4 12" id="KW-0813">Transport</keyword>
<comment type="subunit">
    <text evidence="3">F-type ATPases have 2 components, CF(1) - the catalytic core - and CF(0) - the membrane proton channel.</text>
</comment>
<gene>
    <name evidence="14" type="primary">ATP8</name>
</gene>
<keyword evidence="9 12" id="KW-0406">Ion transport</keyword>
<evidence type="ECO:0000256" key="5">
    <source>
        <dbReference type="ARBA" id="ARBA00022547"/>
    </source>
</evidence>
<evidence type="ECO:0000313" key="14">
    <source>
        <dbReference type="EMBL" id="QIH95780.1"/>
    </source>
</evidence>
<reference evidence="14" key="2">
    <citation type="journal article" date="2020" name="Int. J. Biol. Macromol.">
        <title>Five mitochondrial genomes of black fungus gnats (Sciaridae) and their phylogenetic implications.</title>
        <authorList>
            <person name="Miao X."/>
            <person name="Huang J."/>
            <person name="Menzel F."/>
            <person name="Wang Q."/>
            <person name="Wei Q."/>
            <person name="Lin X.-L."/>
            <person name="Wu H."/>
        </authorList>
    </citation>
    <scope>NUCLEOTIDE SEQUENCE</scope>
</reference>
<keyword evidence="5 12" id="KW-0138">CF(0)</keyword>
<dbReference type="GO" id="GO:0015078">
    <property type="term" value="F:proton transmembrane transporter activity"/>
    <property type="evidence" value="ECO:0007669"/>
    <property type="project" value="InterPro"/>
</dbReference>
<evidence type="ECO:0000256" key="4">
    <source>
        <dbReference type="ARBA" id="ARBA00022448"/>
    </source>
</evidence>
<dbReference type="InterPro" id="IPR001421">
    <property type="entry name" value="ATP8_metazoa"/>
</dbReference>
<accession>A0A6G7GC71</accession>
<dbReference type="AlphaFoldDB" id="A0A6G7GC71"/>
<dbReference type="GO" id="GO:0045259">
    <property type="term" value="C:proton-transporting ATP synthase complex"/>
    <property type="evidence" value="ECO:0007669"/>
    <property type="project" value="UniProtKB-KW"/>
</dbReference>
<evidence type="ECO:0000256" key="6">
    <source>
        <dbReference type="ARBA" id="ARBA00022692"/>
    </source>
</evidence>
<sequence>MPQMAPINWLSLFFVMSTTFLMFNLLNYFSFSLNMSKTNNNYIINKNEKNKSFNWKW</sequence>
<comment type="subcellular location">
    <subcellularLocation>
        <location evidence="1 12">Mitochondrion membrane</location>
        <topology evidence="1 12">Single-pass membrane protein</topology>
    </subcellularLocation>
</comment>